<accession>A0A8S9JXE0</accession>
<dbReference type="AlphaFoldDB" id="A0A8S9JXE0"/>
<reference evidence="1" key="1">
    <citation type="submission" date="2019-12" db="EMBL/GenBank/DDBJ databases">
        <title>Genome sequencing and annotation of Brassica cretica.</title>
        <authorList>
            <person name="Studholme D.J."/>
            <person name="Sarris P.F."/>
        </authorList>
    </citation>
    <scope>NUCLEOTIDE SEQUENCE</scope>
    <source>
        <strain evidence="1">PFS-102/07</strain>
        <tissue evidence="1">Leaf</tissue>
    </source>
</reference>
<organism evidence="1">
    <name type="scientific">Brassica cretica</name>
    <name type="common">Mustard</name>
    <dbReference type="NCBI Taxonomy" id="69181"/>
    <lineage>
        <taxon>Eukaryota</taxon>
        <taxon>Viridiplantae</taxon>
        <taxon>Streptophyta</taxon>
        <taxon>Embryophyta</taxon>
        <taxon>Tracheophyta</taxon>
        <taxon>Spermatophyta</taxon>
        <taxon>Magnoliopsida</taxon>
        <taxon>eudicotyledons</taxon>
        <taxon>Gunneridae</taxon>
        <taxon>Pentapetalae</taxon>
        <taxon>rosids</taxon>
        <taxon>malvids</taxon>
        <taxon>Brassicales</taxon>
        <taxon>Brassicaceae</taxon>
        <taxon>Brassiceae</taxon>
        <taxon>Brassica</taxon>
    </lineage>
</organism>
<protein>
    <submittedName>
        <fullName evidence="1">Uncharacterized protein</fullName>
    </submittedName>
</protein>
<gene>
    <name evidence="1" type="ORF">F2Q70_00037165</name>
</gene>
<evidence type="ECO:0000313" key="1">
    <source>
        <dbReference type="EMBL" id="KAF2586267.1"/>
    </source>
</evidence>
<proteinExistence type="predicted"/>
<dbReference type="EMBL" id="QGKY02000246">
    <property type="protein sequence ID" value="KAF2586267.1"/>
    <property type="molecule type" value="Genomic_DNA"/>
</dbReference>
<comment type="caution">
    <text evidence="1">The sequence shown here is derived from an EMBL/GenBank/DDBJ whole genome shotgun (WGS) entry which is preliminary data.</text>
</comment>
<name>A0A8S9JXE0_BRACR</name>
<sequence length="129" mass="14662">MQRFKRCNSKTADVTEDMARVLRRRRERARKSGDCLGSGVGETLIGDGNKGFMMMLCVPHARQLSWPPRFFADRNVLLRSFVFLFSIPENPLKPRCNLPKSSCSTSTPTFACEHRCLSIADYKLQDSSN</sequence>